<dbReference type="EMBL" id="SDIL01000038">
    <property type="protein sequence ID" value="RXK39004.1"/>
    <property type="molecule type" value="Genomic_DNA"/>
</dbReference>
<dbReference type="Proteomes" id="UP000289152">
    <property type="component" value="Unassembled WGS sequence"/>
</dbReference>
<comment type="caution">
    <text evidence="2">The sequence shown here is derived from an EMBL/GenBank/DDBJ whole genome shotgun (WGS) entry which is preliminary data.</text>
</comment>
<protein>
    <submittedName>
        <fullName evidence="2">Uncharacterized protein</fullName>
    </submittedName>
</protein>
<dbReference type="AlphaFoldDB" id="A0A4Q1BMG0"/>
<dbReference type="VEuPathDB" id="FungiDB:TREMEDRAFT_69984"/>
<feature type="compositionally biased region" description="Basic and acidic residues" evidence="1">
    <location>
        <begin position="131"/>
        <end position="142"/>
    </location>
</feature>
<dbReference type="InParanoid" id="A0A4Q1BMG0"/>
<reference evidence="2 3" key="1">
    <citation type="submission" date="2016-06" db="EMBL/GenBank/DDBJ databases">
        <title>Evolution of pathogenesis and genome organization in the Tremellales.</title>
        <authorList>
            <person name="Cuomo C."/>
            <person name="Litvintseva A."/>
            <person name="Heitman J."/>
            <person name="Chen Y."/>
            <person name="Sun S."/>
            <person name="Springer D."/>
            <person name="Dromer F."/>
            <person name="Young S."/>
            <person name="Zeng Q."/>
            <person name="Chapman S."/>
            <person name="Gujja S."/>
            <person name="Saif S."/>
            <person name="Birren B."/>
        </authorList>
    </citation>
    <scope>NUCLEOTIDE SEQUENCE [LARGE SCALE GENOMIC DNA]</scope>
    <source>
        <strain evidence="2 3">ATCC 28783</strain>
    </source>
</reference>
<accession>A0A4Q1BMG0</accession>
<organism evidence="2 3">
    <name type="scientific">Tremella mesenterica</name>
    <name type="common">Jelly fungus</name>
    <dbReference type="NCBI Taxonomy" id="5217"/>
    <lineage>
        <taxon>Eukaryota</taxon>
        <taxon>Fungi</taxon>
        <taxon>Dikarya</taxon>
        <taxon>Basidiomycota</taxon>
        <taxon>Agaricomycotina</taxon>
        <taxon>Tremellomycetes</taxon>
        <taxon>Tremellales</taxon>
        <taxon>Tremellaceae</taxon>
        <taxon>Tremella</taxon>
    </lineage>
</organism>
<feature type="compositionally biased region" description="Polar residues" evidence="1">
    <location>
        <begin position="1"/>
        <end position="11"/>
    </location>
</feature>
<name>A0A4Q1BMG0_TREME</name>
<evidence type="ECO:0000256" key="1">
    <source>
        <dbReference type="SAM" id="MobiDB-lite"/>
    </source>
</evidence>
<feature type="region of interest" description="Disordered" evidence="1">
    <location>
        <begin position="118"/>
        <end position="151"/>
    </location>
</feature>
<gene>
    <name evidence="2" type="ORF">M231_03734</name>
</gene>
<dbReference type="OrthoDB" id="2560792at2759"/>
<feature type="region of interest" description="Disordered" evidence="1">
    <location>
        <begin position="1"/>
        <end position="68"/>
    </location>
</feature>
<sequence length="151" mass="15477">MSLSGSTSQDYGKTGDGLLRHDNPSGPEPTRENPAGVFPQTTGPPARPGSIPGSGSPDRGGDVRGVFGNPQVFNDVFKKLSSAFTDAMNAIKDESGSGGVGTVGQALAARLEAMQGEIDGWMVGKGLEGVDGERGRDVKRPEGTGGGLYKE</sequence>
<proteinExistence type="predicted"/>
<evidence type="ECO:0000313" key="2">
    <source>
        <dbReference type="EMBL" id="RXK39004.1"/>
    </source>
</evidence>
<evidence type="ECO:0000313" key="3">
    <source>
        <dbReference type="Proteomes" id="UP000289152"/>
    </source>
</evidence>
<keyword evidence="3" id="KW-1185">Reference proteome</keyword>